<evidence type="ECO:0000313" key="2">
    <source>
        <dbReference type="EMBL" id="MEQ2216445.1"/>
    </source>
</evidence>
<dbReference type="EMBL" id="JAHRIN010070592">
    <property type="protein sequence ID" value="MEQ2216445.1"/>
    <property type="molecule type" value="Genomic_DNA"/>
</dbReference>
<reference evidence="2 3" key="1">
    <citation type="submission" date="2021-06" db="EMBL/GenBank/DDBJ databases">
        <authorList>
            <person name="Palmer J.M."/>
        </authorList>
    </citation>
    <scope>NUCLEOTIDE SEQUENCE [LARGE SCALE GENOMIC DNA]</scope>
    <source>
        <strain evidence="2 3">XC_2019</strain>
        <tissue evidence="2">Muscle</tissue>
    </source>
</reference>
<protein>
    <submittedName>
        <fullName evidence="2">Uncharacterized protein</fullName>
    </submittedName>
</protein>
<comment type="caution">
    <text evidence="2">The sequence shown here is derived from an EMBL/GenBank/DDBJ whole genome shotgun (WGS) entry which is preliminary data.</text>
</comment>
<proteinExistence type="predicted"/>
<dbReference type="Proteomes" id="UP001434883">
    <property type="component" value="Unassembled WGS sequence"/>
</dbReference>
<feature type="non-terminal residue" evidence="2">
    <location>
        <position position="1"/>
    </location>
</feature>
<accession>A0ABV0S7B8</accession>
<feature type="region of interest" description="Disordered" evidence="1">
    <location>
        <begin position="1"/>
        <end position="29"/>
    </location>
</feature>
<evidence type="ECO:0000256" key="1">
    <source>
        <dbReference type="SAM" id="MobiDB-lite"/>
    </source>
</evidence>
<keyword evidence="3" id="KW-1185">Reference proteome</keyword>
<feature type="compositionally biased region" description="Low complexity" evidence="1">
    <location>
        <begin position="10"/>
        <end position="27"/>
    </location>
</feature>
<sequence length="66" mass="7595">EQEDKKHQVLQPSPASSSSHPQPQALQTNSILHDLRGQHWFRQISKVYSRNACVLCCRRRNLQLSG</sequence>
<organism evidence="2 3">
    <name type="scientific">Xenoophorus captivus</name>
    <dbReference type="NCBI Taxonomy" id="1517983"/>
    <lineage>
        <taxon>Eukaryota</taxon>
        <taxon>Metazoa</taxon>
        <taxon>Chordata</taxon>
        <taxon>Craniata</taxon>
        <taxon>Vertebrata</taxon>
        <taxon>Euteleostomi</taxon>
        <taxon>Actinopterygii</taxon>
        <taxon>Neopterygii</taxon>
        <taxon>Teleostei</taxon>
        <taxon>Neoteleostei</taxon>
        <taxon>Acanthomorphata</taxon>
        <taxon>Ovalentaria</taxon>
        <taxon>Atherinomorphae</taxon>
        <taxon>Cyprinodontiformes</taxon>
        <taxon>Goodeidae</taxon>
        <taxon>Xenoophorus</taxon>
    </lineage>
</organism>
<evidence type="ECO:0000313" key="3">
    <source>
        <dbReference type="Proteomes" id="UP001434883"/>
    </source>
</evidence>
<name>A0ABV0S7B8_9TELE</name>
<gene>
    <name evidence="2" type="ORF">XENOCAPTIV_016260</name>
</gene>